<evidence type="ECO:0000313" key="4">
    <source>
        <dbReference type="Proteomes" id="UP001336250"/>
    </source>
</evidence>
<dbReference type="EMBL" id="JAZIBG010000036">
    <property type="protein sequence ID" value="MEF7616088.1"/>
    <property type="molecule type" value="Genomic_DNA"/>
</dbReference>
<dbReference type="AlphaFoldDB" id="A0AAW9QIA7"/>
<dbReference type="NCBIfam" id="TIGR02595">
    <property type="entry name" value="PEP_CTERM"/>
    <property type="match status" value="1"/>
</dbReference>
<sequence>MPMQHMLARWAAAAVLAAVAPLASAASTVLTFDALTEVDYLPAGYGGLDWSASTWTSFDGSGAAYAPHSGGTVVTLGWGATDADSLVRFGQAVTFEGAWFSGYTEGDVTFKLYYQGALVGTSATLAASATPSFLASGYAGLVDAVSISSTGHAFYAMDDFTFTTAVPEPETYALMLAGLGAVGLAARRRRA</sequence>
<protein>
    <submittedName>
        <fullName evidence="3">PEP-CTERM sorting domain-containing protein</fullName>
    </submittedName>
</protein>
<keyword evidence="4" id="KW-1185">Reference proteome</keyword>
<evidence type="ECO:0000259" key="2">
    <source>
        <dbReference type="Pfam" id="PF07589"/>
    </source>
</evidence>
<keyword evidence="1" id="KW-0732">Signal</keyword>
<dbReference type="Proteomes" id="UP001336250">
    <property type="component" value="Unassembled WGS sequence"/>
</dbReference>
<comment type="caution">
    <text evidence="3">The sequence shown here is derived from an EMBL/GenBank/DDBJ whole genome shotgun (WGS) entry which is preliminary data.</text>
</comment>
<dbReference type="InterPro" id="IPR013424">
    <property type="entry name" value="Ice-binding_C"/>
</dbReference>
<evidence type="ECO:0000313" key="3">
    <source>
        <dbReference type="EMBL" id="MEF7616088.1"/>
    </source>
</evidence>
<name>A0AAW9QIA7_9BURK</name>
<organism evidence="3 4">
    <name type="scientific">Aquincola agrisoli</name>
    <dbReference type="NCBI Taxonomy" id="3119538"/>
    <lineage>
        <taxon>Bacteria</taxon>
        <taxon>Pseudomonadati</taxon>
        <taxon>Pseudomonadota</taxon>
        <taxon>Betaproteobacteria</taxon>
        <taxon>Burkholderiales</taxon>
        <taxon>Sphaerotilaceae</taxon>
        <taxon>Aquincola</taxon>
    </lineage>
</organism>
<evidence type="ECO:0000256" key="1">
    <source>
        <dbReference type="SAM" id="SignalP"/>
    </source>
</evidence>
<accession>A0AAW9QIA7</accession>
<reference evidence="3 4" key="1">
    <citation type="submission" date="2024-02" db="EMBL/GenBank/DDBJ databases">
        <title>Genome sequence of Aquincola sp. MAHUQ-54.</title>
        <authorList>
            <person name="Huq M.A."/>
        </authorList>
    </citation>
    <scope>NUCLEOTIDE SEQUENCE [LARGE SCALE GENOMIC DNA]</scope>
    <source>
        <strain evidence="3 4">MAHUQ-54</strain>
    </source>
</reference>
<feature type="domain" description="Ice-binding protein C-terminal" evidence="2">
    <location>
        <begin position="165"/>
        <end position="189"/>
    </location>
</feature>
<dbReference type="NCBIfam" id="NF035944">
    <property type="entry name" value="PEPxxWA-CTERM"/>
    <property type="match status" value="1"/>
</dbReference>
<proteinExistence type="predicted"/>
<feature type="signal peptide" evidence="1">
    <location>
        <begin position="1"/>
        <end position="25"/>
    </location>
</feature>
<feature type="chain" id="PRO_5043342543" evidence="1">
    <location>
        <begin position="26"/>
        <end position="191"/>
    </location>
</feature>
<gene>
    <name evidence="3" type="ORF">V4F39_19395</name>
</gene>
<dbReference type="Pfam" id="PF07589">
    <property type="entry name" value="PEP-CTERM"/>
    <property type="match status" value="1"/>
</dbReference>
<dbReference type="RefSeq" id="WP_332291459.1">
    <property type="nucleotide sequence ID" value="NZ_JAZIBG010000036.1"/>
</dbReference>